<feature type="compositionally biased region" description="Basic residues" evidence="2">
    <location>
        <begin position="1304"/>
        <end position="1313"/>
    </location>
</feature>
<evidence type="ECO:0000256" key="1">
    <source>
        <dbReference type="SAM" id="Coils"/>
    </source>
</evidence>
<feature type="coiled-coil region" evidence="1">
    <location>
        <begin position="1592"/>
        <end position="1622"/>
    </location>
</feature>
<dbReference type="InterPro" id="IPR057466">
    <property type="entry name" value="CFAP46_TPR"/>
</dbReference>
<dbReference type="EMBL" id="JAIZAY010000017">
    <property type="protein sequence ID" value="KAJ8025385.1"/>
    <property type="molecule type" value="Genomic_DNA"/>
</dbReference>
<keyword evidence="1" id="KW-0175">Coiled coil</keyword>
<proteinExistence type="predicted"/>
<accession>A0A9Q1BG82</accession>
<name>A0A9Q1BG82_HOLLE</name>
<keyword evidence="3" id="KW-0282">Flagellum</keyword>
<reference evidence="3" key="1">
    <citation type="submission" date="2021-10" db="EMBL/GenBank/DDBJ databases">
        <title>Tropical sea cucumber genome reveals ecological adaptation and Cuvierian tubules defense mechanism.</title>
        <authorList>
            <person name="Chen T."/>
        </authorList>
    </citation>
    <scope>NUCLEOTIDE SEQUENCE</scope>
    <source>
        <strain evidence="3">Nanhai2018</strain>
        <tissue evidence="3">Muscle</tissue>
    </source>
</reference>
<dbReference type="PANTHER" id="PTHR15977:SF15">
    <property type="entry name" value="CILIA- AND FLAGELLA-ASSOCIATED PROTEIN 46"/>
    <property type="match status" value="1"/>
</dbReference>
<feature type="compositionally biased region" description="Polar residues" evidence="2">
    <location>
        <begin position="284"/>
        <end position="294"/>
    </location>
</feature>
<feature type="region of interest" description="Disordered" evidence="2">
    <location>
        <begin position="1096"/>
        <end position="1136"/>
    </location>
</feature>
<feature type="compositionally biased region" description="Low complexity" evidence="2">
    <location>
        <begin position="878"/>
        <end position="887"/>
    </location>
</feature>
<evidence type="ECO:0000256" key="2">
    <source>
        <dbReference type="SAM" id="MobiDB-lite"/>
    </source>
</evidence>
<feature type="region of interest" description="Disordered" evidence="2">
    <location>
        <begin position="284"/>
        <end position="319"/>
    </location>
</feature>
<dbReference type="OrthoDB" id="68437at2759"/>
<dbReference type="InterPro" id="IPR039586">
    <property type="entry name" value="CFAP46"/>
</dbReference>
<feature type="compositionally biased region" description="Low complexity" evidence="2">
    <location>
        <begin position="1432"/>
        <end position="1441"/>
    </location>
</feature>
<sequence length="2745" mass="307990">MDNNIRQLLAAAIQQPGSGDGSFLQQAYSQLKSVAQSKANAGGTLPFGQDLYVLCAEIAIERDQHTLASDCLKMFFMKTPPSNQFLCRAYLCHAQLLAPSSADDKDQLEKAVGFIVKAISFAKANSRYHFLVYNASVLYWQFCRPFLKPTYRQFLSVSLHSVVKALDDIDDKDYEWRAKLMIALIECHIDAGHFKEAGEVSKVTADFTKANVPNLYQQVLALQVRHSLVDLTKLAKDLKQSADLTIFYRIVKLRVGLEQGEVSDISGTIAKLIGQILREEDVSRPSSVLSTATGKKTPADDRGRQTKPVGETSSSEPISDAEQPALLLELAHLCSEFDQPELLKMCLDSLKTLPIKDKTIFLSLEFLECESMVRNLGFAQEMYTKNSVEVRLQAIERLSEAITNAVRSGDPDIIQVGCVTMWNICMPLLQSNIRKKIRKPLTMIAEALESIDSLLILLRCQLHTELAKIEEDEEQIEVAMDHLKKAIGFDDGGQYSERLQTSLHRLELRAELYKSPERTEDKAAMIIEQARKSAESGTVRMKRSLLVQAGQALSPDAFLMVLESESETKGSGVRGADTLYSPLGAKAEHFKKCVKKAAGHIKRLGTENDRERARLWADLAKTARKQEVWDVCRVAARFCLLYDDNRWHMPLPPTRAETRQESALSDQPPASEVASKRGKSASQQSVTEIVVPHSDKDLIRMLAEIHFLNAEALVHLLRSQNVDLKNQPIPPVDTSKKPKGYIAKKPEEVEDWINYREWISNLSESCLQGFLRAAELGVQLKEPWIVCSSTAYVWNYCSHLLAANRHREMVPYFTTLLNYLKQVGHAGETSLLVNLCNALAVGLMKPWIPTTPQDAESPSPSPRGKGSKEEGSVKKAKSVTSYTSTKSKTVLTDPEAGEELKKALESNADGQTFITRCLVALEMLTVNGNGLMSFKEAPILEELCNMVNDCQWPDSLVELQVWTRMSQLALKSRNHPLVLRCSEKALTFDMPERIRRLDSHKQMVWYEMLSHAGCLLGQSYILVMHGKNATRRLGLEAFVKATKYGKKAGNYDLVMTAARNYWNACLALVTEPMERQLLKKPLVTILDCITATSKKAQPEKSDKSSSPPKHPKSASSSSSHQSSAMGQKDTPMADILTNPEDDLTLRAALYGVLFQSYTDQGEWEEALAAMDKAIADMPRTKHRLLIFKHRLMVKAKLGRDIHVDIAKFKDESEDYVAMMWYKIAKLSRDQQEQLSAFQKAIENLRSPSSDWQKVEYILEFAEWLYINEYPLEDCIDQLDWVIDILLNMKVHTIQRTAEGSAKGQKGKKGRKSATRKEAKETSQQVETPIQEESEEADEKEIKPEDYIPVKKAASVLGLASSNLNMNLTDVRSVKLLDHLIRTHVMLAIFASKGSSRHVQACLMAWGFLNRIWQVSLPSAAYVAKQQAKAAIAQDQASNKSSAKGKKGAAKDGKGGKAQEVPKEKPKRKGPIDALPGNCEEWAGYEVPEEIRAAFKEDDSGEGVNKGTILKPSLTLYYLLKLVEEMRAIGYSHLVFPALNLAEVIARDICASDTAGNTFRLIAMEVCTELNLTEASKFHEGAAGPLGLSDKEQARSREEIALLKEKQAQVEREAKRAEEIQRKMLLDSQGSTRPTKSIARNIIPPDQKTNIVESVEGLGQHLSSMTFRQAWTDQAEVLIRQGFHQGARQLLNEAFLSAKAFKDEYCEVHILINLAELSFREGEYKQCLNFLTQVQTLKCHEELWMKSVQLMVDATLADGEDKEQNNKAKALILKALATYGTLSNTRPNKAANLGYIRAELETKFASVQVKQVLEEGRDTLQPRAHKELLSACQRYQNSSYEFIKSGYKRRAVEVMEQHANVLSDNLPVDSLHRLFACDSQDKEMRHNFLLQAHTILRQAVDMLDQELSCVHTLISPHEVSTVSLPMQRQLCAIKNSYGELLIDMFTIFAEEDRQRRMQEARKSSVEKLVEEYTAVTPDLTDTEKQWQLVACITAQTAIAHLSAAEKLAGKFAPLRAKSLLNLGRCFRFLGVHHSPAPAHQWDIQYMNLEDRVNEAVHQQEDGEQEAGEAEENDEILAQKIENMVAKYKKEQQTSEKYFAQAAEVLSQCVQLSLQEDLKDVTAAASLEMVECCGQFDQVLGTQYLALYQSCQASKAMGEMLSRAQIDPSTSQQASLFHQKQLLRKKDVESNWSYSSLSKAIHDNLGETSEAWRRLKISPQHMEIMKELPANFNIIILQHTEDRSVLYGAFMERPKPPGTKEGGKGKGSLGVPSRARIVKVNVDPVAIDTLSQSMKQHKLDVMQTLLKVQFRKSQQAQRLQMLENLTDDMKESLKDFAGDFEKSEEKLQENFMAILKDLEDYLRPVTSYLEPMISQLDVTAGSVGKDSSGGGSEEYIILLADKWLLEMPLEALALISSTNFTSISRDFSLQLMHHRIHKEPEAAPSDDGDDKKKKAAAAKEKAAKEKEKNKAVKMIPIDRTPPPYCIPVDTNAFKYDNSPIKVSQDLLLHYQNQFTARWEGIMGDDHVPRLQKQVCDFVYELDVILTTVYNAFTECNMAILLDMAQTSESFMRQSKIDVEKSSNDLSLEKPVDTAMMLSLTGVNCIVANQWHCSLTDNARNYQSIMKAILEIGRTSGQTVRRMFIPNWKPEGEEPMGEEEGKGTPQPQGKEKDSRQDKTKSADSKSSKNSKGQKGKPPSGKKQSIVPAEHAVEPPEKKETKDEDVLLKRTWYNVVCYGLPNLMVANVQ</sequence>
<keyword evidence="4" id="KW-1185">Reference proteome</keyword>
<dbReference type="Pfam" id="PF25439">
    <property type="entry name" value="TPR_CFAP46_N"/>
    <property type="match status" value="1"/>
</dbReference>
<feature type="region of interest" description="Disordered" evidence="2">
    <location>
        <begin position="1432"/>
        <end position="1476"/>
    </location>
</feature>
<feature type="compositionally biased region" description="Basic and acidic residues" evidence="2">
    <location>
        <begin position="1448"/>
        <end position="1463"/>
    </location>
</feature>
<dbReference type="Proteomes" id="UP001152320">
    <property type="component" value="Chromosome 17"/>
</dbReference>
<gene>
    <name evidence="3" type="ORF">HOLleu_32929</name>
</gene>
<evidence type="ECO:0000313" key="3">
    <source>
        <dbReference type="EMBL" id="KAJ8025385.1"/>
    </source>
</evidence>
<feature type="compositionally biased region" description="Basic and acidic residues" evidence="2">
    <location>
        <begin position="2447"/>
        <end position="2462"/>
    </location>
</feature>
<dbReference type="GO" id="GO:0060294">
    <property type="term" value="P:cilium movement involved in cell motility"/>
    <property type="evidence" value="ECO:0007669"/>
    <property type="project" value="InterPro"/>
</dbReference>
<feature type="region of interest" description="Disordered" evidence="2">
    <location>
        <begin position="652"/>
        <end position="686"/>
    </location>
</feature>
<evidence type="ECO:0000313" key="4">
    <source>
        <dbReference type="Proteomes" id="UP001152320"/>
    </source>
</evidence>
<feature type="region of interest" description="Disordered" evidence="2">
    <location>
        <begin position="1297"/>
        <end position="1343"/>
    </location>
</feature>
<feature type="compositionally biased region" description="Acidic residues" evidence="2">
    <location>
        <begin position="1329"/>
        <end position="1338"/>
    </location>
</feature>
<feature type="compositionally biased region" description="Basic and acidic residues" evidence="2">
    <location>
        <begin position="2707"/>
        <end position="2722"/>
    </location>
</feature>
<comment type="caution">
    <text evidence="3">The sequence shown here is derived from an EMBL/GenBank/DDBJ whole genome shotgun (WGS) entry which is preliminary data.</text>
</comment>
<keyword evidence="3" id="KW-0969">Cilium</keyword>
<dbReference type="PANTHER" id="PTHR15977">
    <property type="entry name" value="CILIA- AND FLAGELLA-ASSOCIATED PROTEIN 46"/>
    <property type="match status" value="1"/>
</dbReference>
<organism evidence="3 4">
    <name type="scientific">Holothuria leucospilota</name>
    <name type="common">Black long sea cucumber</name>
    <name type="synonym">Mertensiothuria leucospilota</name>
    <dbReference type="NCBI Taxonomy" id="206669"/>
    <lineage>
        <taxon>Eukaryota</taxon>
        <taxon>Metazoa</taxon>
        <taxon>Echinodermata</taxon>
        <taxon>Eleutherozoa</taxon>
        <taxon>Echinozoa</taxon>
        <taxon>Holothuroidea</taxon>
        <taxon>Aspidochirotacea</taxon>
        <taxon>Aspidochirotida</taxon>
        <taxon>Holothuriidae</taxon>
        <taxon>Holothuria</taxon>
    </lineage>
</organism>
<keyword evidence="3" id="KW-0966">Cell projection</keyword>
<dbReference type="GO" id="GO:0035082">
    <property type="term" value="P:axoneme assembly"/>
    <property type="evidence" value="ECO:0007669"/>
    <property type="project" value="InterPro"/>
</dbReference>
<feature type="region of interest" description="Disordered" evidence="2">
    <location>
        <begin position="2645"/>
        <end position="2722"/>
    </location>
</feature>
<feature type="region of interest" description="Disordered" evidence="2">
    <location>
        <begin position="850"/>
        <end position="887"/>
    </location>
</feature>
<feature type="region of interest" description="Disordered" evidence="2">
    <location>
        <begin position="2437"/>
        <end position="2462"/>
    </location>
</feature>
<feature type="compositionally biased region" description="Low complexity" evidence="2">
    <location>
        <begin position="2684"/>
        <end position="2701"/>
    </location>
</feature>
<feature type="coiled-coil region" evidence="1">
    <location>
        <begin position="2044"/>
        <end position="2071"/>
    </location>
</feature>
<feature type="compositionally biased region" description="Basic and acidic residues" evidence="2">
    <location>
        <begin position="2666"/>
        <end position="2683"/>
    </location>
</feature>
<feature type="compositionally biased region" description="Low complexity" evidence="2">
    <location>
        <begin position="1113"/>
        <end position="1124"/>
    </location>
</feature>
<protein>
    <submittedName>
        <fullName evidence="3">Cilia- and flagella-associated protein 46</fullName>
    </submittedName>
</protein>